<accession>A0A9W7GPN2</accession>
<dbReference type="Proteomes" id="UP001165065">
    <property type="component" value="Unassembled WGS sequence"/>
</dbReference>
<sequence>MAESWATSSRRFGGIVHNTVRDTKMRTAKMHVSTIVRCYHFKETGQGNYRKTVRVNTHSTEENFEYEFCLDRTPAGVVSGNFVIVRLDSRVEYVFDPSAKAAFEAQGKRMVDENRHRDRHIEKTTRFMVPGTVDRQLIITEEGEKDWRFSFWVYFLSVILCLSPVYIWWFNKKAGQANFCITKKLFLTSTDGPISNAPVDVSDVKLNEASVVEDGRTDVGYVHAIPMSVAWENEYWEQLEARREQQQRGLQGFVRRDPEADPDLPPPPPPPAYMAGVLEYTESFDDGNFTISER</sequence>
<keyword evidence="2" id="KW-1133">Transmembrane helix</keyword>
<dbReference type="AlphaFoldDB" id="A0A9W7GPN2"/>
<organism evidence="3 4">
    <name type="scientific">Triparma columacea</name>
    <dbReference type="NCBI Taxonomy" id="722753"/>
    <lineage>
        <taxon>Eukaryota</taxon>
        <taxon>Sar</taxon>
        <taxon>Stramenopiles</taxon>
        <taxon>Ochrophyta</taxon>
        <taxon>Bolidophyceae</taxon>
        <taxon>Parmales</taxon>
        <taxon>Triparmaceae</taxon>
        <taxon>Triparma</taxon>
    </lineage>
</organism>
<dbReference type="EMBL" id="BRYA01000468">
    <property type="protein sequence ID" value="GMI49130.1"/>
    <property type="molecule type" value="Genomic_DNA"/>
</dbReference>
<feature type="transmembrane region" description="Helical" evidence="2">
    <location>
        <begin position="151"/>
        <end position="170"/>
    </location>
</feature>
<evidence type="ECO:0000313" key="3">
    <source>
        <dbReference type="EMBL" id="GMI49130.1"/>
    </source>
</evidence>
<name>A0A9W7GPN2_9STRA</name>
<protein>
    <submittedName>
        <fullName evidence="3">Uncharacterized protein</fullName>
    </submittedName>
</protein>
<proteinExistence type="predicted"/>
<evidence type="ECO:0000256" key="1">
    <source>
        <dbReference type="SAM" id="MobiDB-lite"/>
    </source>
</evidence>
<reference evidence="4" key="1">
    <citation type="journal article" date="2023" name="Commun. Biol.">
        <title>Genome analysis of Parmales, the sister group of diatoms, reveals the evolutionary specialization of diatoms from phago-mixotrophs to photoautotrophs.</title>
        <authorList>
            <person name="Ban H."/>
            <person name="Sato S."/>
            <person name="Yoshikawa S."/>
            <person name="Yamada K."/>
            <person name="Nakamura Y."/>
            <person name="Ichinomiya M."/>
            <person name="Sato N."/>
            <person name="Blanc-Mathieu R."/>
            <person name="Endo H."/>
            <person name="Kuwata A."/>
            <person name="Ogata H."/>
        </authorList>
    </citation>
    <scope>NUCLEOTIDE SEQUENCE [LARGE SCALE GENOMIC DNA]</scope>
</reference>
<feature type="region of interest" description="Disordered" evidence="1">
    <location>
        <begin position="247"/>
        <end position="273"/>
    </location>
</feature>
<keyword evidence="4" id="KW-1185">Reference proteome</keyword>
<keyword evidence="2" id="KW-0812">Transmembrane</keyword>
<comment type="caution">
    <text evidence="3">The sequence shown here is derived from an EMBL/GenBank/DDBJ whole genome shotgun (WGS) entry which is preliminary data.</text>
</comment>
<gene>
    <name evidence="3" type="ORF">TrCOL_g13555</name>
</gene>
<feature type="compositionally biased region" description="Pro residues" evidence="1">
    <location>
        <begin position="263"/>
        <end position="272"/>
    </location>
</feature>
<evidence type="ECO:0000256" key="2">
    <source>
        <dbReference type="SAM" id="Phobius"/>
    </source>
</evidence>
<evidence type="ECO:0000313" key="4">
    <source>
        <dbReference type="Proteomes" id="UP001165065"/>
    </source>
</evidence>
<keyword evidence="2" id="KW-0472">Membrane</keyword>